<comment type="caution">
    <text evidence="2">The sequence shown here is derived from an EMBL/GenBank/DDBJ whole genome shotgun (WGS) entry which is preliminary data.</text>
</comment>
<feature type="region of interest" description="Disordered" evidence="1">
    <location>
        <begin position="26"/>
        <end position="50"/>
    </location>
</feature>
<dbReference type="AlphaFoldDB" id="A0AAE0NPL7"/>
<protein>
    <submittedName>
        <fullName evidence="2">Uncharacterized protein</fullName>
    </submittedName>
</protein>
<evidence type="ECO:0000313" key="3">
    <source>
        <dbReference type="Proteomes" id="UP001285441"/>
    </source>
</evidence>
<evidence type="ECO:0000313" key="2">
    <source>
        <dbReference type="EMBL" id="KAK3385295.1"/>
    </source>
</evidence>
<gene>
    <name evidence="2" type="ORF">B0H63DRAFT_181376</name>
</gene>
<evidence type="ECO:0000256" key="1">
    <source>
        <dbReference type="SAM" id="MobiDB-lite"/>
    </source>
</evidence>
<dbReference type="EMBL" id="JAULSW010000004">
    <property type="protein sequence ID" value="KAK3385295.1"/>
    <property type="molecule type" value="Genomic_DNA"/>
</dbReference>
<sequence length="337" mass="38423">MSSPSSPPGERRWRCGACSECGTLKIELPPRPTRNDDDDDDDYAEPPQKVIPGCTYGRDLGKVRRHKSFVEAAPSHEPSKACFTVYEVPYNAYVDFPYDEDNPPTDLRPIFCVRIYDVTPEACASRARELAVRLHEATRKTRQNEIDGGFYDRIEIVAFPLDASLSVEEKAKQCTAYDDAERACRMATGSAAWYIPWRIMDQRYRRGLMIIDRLDLDSEWEQHLLMEPENRGSLDCASYDKALSDQQDLAPEESPFGSFSFVRWQPRLASEEMEGETVPSAADGLNFRTETFELFAHTLADQFRVREGMDIFYIHFAADGPLGDELRRAKEVETETS</sequence>
<organism evidence="2 3">
    <name type="scientific">Podospora didyma</name>
    <dbReference type="NCBI Taxonomy" id="330526"/>
    <lineage>
        <taxon>Eukaryota</taxon>
        <taxon>Fungi</taxon>
        <taxon>Dikarya</taxon>
        <taxon>Ascomycota</taxon>
        <taxon>Pezizomycotina</taxon>
        <taxon>Sordariomycetes</taxon>
        <taxon>Sordariomycetidae</taxon>
        <taxon>Sordariales</taxon>
        <taxon>Podosporaceae</taxon>
        <taxon>Podospora</taxon>
    </lineage>
</organism>
<reference evidence="2" key="2">
    <citation type="submission" date="2023-06" db="EMBL/GenBank/DDBJ databases">
        <authorList>
            <consortium name="Lawrence Berkeley National Laboratory"/>
            <person name="Haridas S."/>
            <person name="Hensen N."/>
            <person name="Bonometti L."/>
            <person name="Westerberg I."/>
            <person name="Brannstrom I.O."/>
            <person name="Guillou S."/>
            <person name="Cros-Aarteil S."/>
            <person name="Calhoun S."/>
            <person name="Kuo A."/>
            <person name="Mondo S."/>
            <person name="Pangilinan J."/>
            <person name="Riley R."/>
            <person name="LaButti K."/>
            <person name="Andreopoulos B."/>
            <person name="Lipzen A."/>
            <person name="Chen C."/>
            <person name="Yanf M."/>
            <person name="Daum C."/>
            <person name="Ng V."/>
            <person name="Clum A."/>
            <person name="Steindorff A."/>
            <person name="Ohm R."/>
            <person name="Martin F."/>
            <person name="Silar P."/>
            <person name="Natvig D."/>
            <person name="Lalanne C."/>
            <person name="Gautier V."/>
            <person name="Ament-velasquez S.L."/>
            <person name="Kruys A."/>
            <person name="Hutchinson M.I."/>
            <person name="Powell A.J."/>
            <person name="Barry K."/>
            <person name="Miller A.N."/>
            <person name="Grigoriev I.V."/>
            <person name="Debuchy R."/>
            <person name="Gladieux P."/>
            <person name="Thoren M.H."/>
            <person name="Johannesson H."/>
        </authorList>
    </citation>
    <scope>NUCLEOTIDE SEQUENCE</scope>
    <source>
        <strain evidence="2">CBS 232.78</strain>
    </source>
</reference>
<proteinExistence type="predicted"/>
<dbReference type="Proteomes" id="UP001285441">
    <property type="component" value="Unassembled WGS sequence"/>
</dbReference>
<reference evidence="2" key="1">
    <citation type="journal article" date="2023" name="Mol. Phylogenet. Evol.">
        <title>Genome-scale phylogeny and comparative genomics of the fungal order Sordariales.</title>
        <authorList>
            <person name="Hensen N."/>
            <person name="Bonometti L."/>
            <person name="Westerberg I."/>
            <person name="Brannstrom I.O."/>
            <person name="Guillou S."/>
            <person name="Cros-Aarteil S."/>
            <person name="Calhoun S."/>
            <person name="Haridas S."/>
            <person name="Kuo A."/>
            <person name="Mondo S."/>
            <person name="Pangilinan J."/>
            <person name="Riley R."/>
            <person name="LaButti K."/>
            <person name="Andreopoulos B."/>
            <person name="Lipzen A."/>
            <person name="Chen C."/>
            <person name="Yan M."/>
            <person name="Daum C."/>
            <person name="Ng V."/>
            <person name="Clum A."/>
            <person name="Steindorff A."/>
            <person name="Ohm R.A."/>
            <person name="Martin F."/>
            <person name="Silar P."/>
            <person name="Natvig D.O."/>
            <person name="Lalanne C."/>
            <person name="Gautier V."/>
            <person name="Ament-Velasquez S.L."/>
            <person name="Kruys A."/>
            <person name="Hutchinson M.I."/>
            <person name="Powell A.J."/>
            <person name="Barry K."/>
            <person name="Miller A.N."/>
            <person name="Grigoriev I.V."/>
            <person name="Debuchy R."/>
            <person name="Gladieux P."/>
            <person name="Hiltunen Thoren M."/>
            <person name="Johannesson H."/>
        </authorList>
    </citation>
    <scope>NUCLEOTIDE SEQUENCE</scope>
    <source>
        <strain evidence="2">CBS 232.78</strain>
    </source>
</reference>
<name>A0AAE0NPL7_9PEZI</name>
<accession>A0AAE0NPL7</accession>
<keyword evidence="3" id="KW-1185">Reference proteome</keyword>